<dbReference type="Gene3D" id="3.40.50.300">
    <property type="entry name" value="P-loop containing nucleotide triphosphate hydrolases"/>
    <property type="match status" value="1"/>
</dbReference>
<evidence type="ECO:0000256" key="1">
    <source>
        <dbReference type="ARBA" id="ARBA00022741"/>
    </source>
</evidence>
<evidence type="ECO:0000313" key="8">
    <source>
        <dbReference type="EMBL" id="CAJ1959516.1"/>
    </source>
</evidence>
<dbReference type="GO" id="GO:0006281">
    <property type="term" value="P:DNA repair"/>
    <property type="evidence" value="ECO:0007669"/>
    <property type="project" value="TreeGrafter"/>
</dbReference>
<dbReference type="InterPro" id="IPR038718">
    <property type="entry name" value="SNF2-like_sf"/>
</dbReference>
<dbReference type="GO" id="GO:0016787">
    <property type="term" value="F:hydrolase activity"/>
    <property type="evidence" value="ECO:0007669"/>
    <property type="project" value="UniProtKB-KW"/>
</dbReference>
<dbReference type="GO" id="GO:0008094">
    <property type="term" value="F:ATP-dependent activity, acting on DNA"/>
    <property type="evidence" value="ECO:0007669"/>
    <property type="project" value="TreeGrafter"/>
</dbReference>
<dbReference type="InterPro" id="IPR000330">
    <property type="entry name" value="SNF2_N"/>
</dbReference>
<evidence type="ECO:0000259" key="7">
    <source>
        <dbReference type="PROSITE" id="PS51194"/>
    </source>
</evidence>
<evidence type="ECO:0000256" key="4">
    <source>
        <dbReference type="ARBA" id="ARBA00022840"/>
    </source>
</evidence>
<dbReference type="PANTHER" id="PTHR45626">
    <property type="entry name" value="TRANSCRIPTION TERMINATION FACTOR 2-RELATED"/>
    <property type="match status" value="1"/>
</dbReference>
<dbReference type="GO" id="GO:0005634">
    <property type="term" value="C:nucleus"/>
    <property type="evidence" value="ECO:0007669"/>
    <property type="project" value="TreeGrafter"/>
</dbReference>
<keyword evidence="4" id="KW-0067">ATP-binding</keyword>
<keyword evidence="1" id="KW-0547">Nucleotide-binding</keyword>
<dbReference type="SMART" id="SM00490">
    <property type="entry name" value="HELICc"/>
    <property type="match status" value="1"/>
</dbReference>
<dbReference type="CDD" id="cd18793">
    <property type="entry name" value="SF2_C_SNF"/>
    <property type="match status" value="1"/>
</dbReference>
<evidence type="ECO:0000259" key="6">
    <source>
        <dbReference type="PROSITE" id="PS51192"/>
    </source>
</evidence>
<evidence type="ECO:0008006" key="10">
    <source>
        <dbReference type="Google" id="ProtNLM"/>
    </source>
</evidence>
<feature type="compositionally biased region" description="Basic residues" evidence="5">
    <location>
        <begin position="222"/>
        <end position="240"/>
    </location>
</feature>
<dbReference type="PANTHER" id="PTHR45626:SF17">
    <property type="entry name" value="HELICASE-LIKE TRANSCRIPTION FACTOR"/>
    <property type="match status" value="1"/>
</dbReference>
<proteinExistence type="predicted"/>
<protein>
    <recommendedName>
        <fullName evidence="10">Helicase ATP-binding domain-containing protein</fullName>
    </recommendedName>
</protein>
<keyword evidence="2" id="KW-0378">Hydrolase</keyword>
<accession>A0AAD2G155</accession>
<comment type="caution">
    <text evidence="8">The sequence shown here is derived from an EMBL/GenBank/DDBJ whole genome shotgun (WGS) entry which is preliminary data.</text>
</comment>
<evidence type="ECO:0000313" key="9">
    <source>
        <dbReference type="Proteomes" id="UP001295423"/>
    </source>
</evidence>
<dbReference type="EMBL" id="CAKOGP040002003">
    <property type="protein sequence ID" value="CAJ1959516.1"/>
    <property type="molecule type" value="Genomic_DNA"/>
</dbReference>
<dbReference type="AlphaFoldDB" id="A0AAD2G155"/>
<feature type="region of interest" description="Disordered" evidence="5">
    <location>
        <begin position="323"/>
        <end position="352"/>
    </location>
</feature>
<feature type="region of interest" description="Disordered" evidence="5">
    <location>
        <begin position="204"/>
        <end position="255"/>
    </location>
</feature>
<feature type="compositionally biased region" description="Low complexity" evidence="5">
    <location>
        <begin position="211"/>
        <end position="221"/>
    </location>
</feature>
<feature type="domain" description="Helicase C-terminal" evidence="7">
    <location>
        <begin position="638"/>
        <end position="807"/>
    </location>
</feature>
<sequence>MSQQSILQWFQKADNKGEDERIEEAVANNSNEKRKAHQPEEILELEDYEDDDFCIILDDPPSTSLPTEEQNTADQAIAGLLVSDDLQIVGASHPNALMDFPHSRQDCVAQHSSAYDYCHKCYCYVCDIKASECQAWQSHCQARKGVFLWESMRRQERRKRTQAKTTTTTIAAAAATTTQDSDPDAALAVLDLFGLPFSEQMRLASTPARVSPSSAAQGSAQQRRRSPAVQRPTKRSKRRRDPPPPTPYKEPMQVATTEQVIRPAAAAAASSADPTSVDSILRQVSKNYLGAVLMPPKQQRFQSTLYPYQRQSLAFMQSVEEQASSSSSPSSLTTRNDFGSSSSSSSSSTKGGWLASEVGMGKTAIILALVASDTSHVAKDDWSRPKTTVVLTSASLMGQWEDEVKKHAPNLTVRRFHSSSSRSKHPIDLHNWDDRLLLTTTDIIISTATFEWPSHVVNKVKFHRVVMDEAHLLSNTTNANIGYATRIQADCRWCVTATPLTAGISDLKQQMTFLGIQDNSPFGRAFSNATINNESIDAFVNMFAKYVTRHEKSQMVDGRQAVELPNKVGKVVFLHTSPDEKSQYQRNLQNLNWNQIRKYERDGASKWGLEQGLIHPLSSDKLLSSSSSVTIGWKDSTKICALYNEIKQLWSSNSNIRAVIFTQYTNTHALVVQALKALFGIPVVYEITGSTSTTNRDFAIRAFQGPKKFPACMVVTLGAGSVGMTLTQASHLFLMEPCLDSAAETQAMGRIDRLGQTSEMVMKKFVFSDTIEANMVALHSEIVNGRGSVNKSKISAAGVKILTRGLANTP</sequence>
<dbReference type="Pfam" id="PF00271">
    <property type="entry name" value="Helicase_C"/>
    <property type="match status" value="1"/>
</dbReference>
<dbReference type="InterPro" id="IPR049730">
    <property type="entry name" value="SNF2/RAD54-like_C"/>
</dbReference>
<evidence type="ECO:0000256" key="3">
    <source>
        <dbReference type="ARBA" id="ARBA00022806"/>
    </source>
</evidence>
<dbReference type="InterPro" id="IPR027417">
    <property type="entry name" value="P-loop_NTPase"/>
</dbReference>
<dbReference type="PROSITE" id="PS51194">
    <property type="entry name" value="HELICASE_CTER"/>
    <property type="match status" value="1"/>
</dbReference>
<gene>
    <name evidence="8" type="ORF">CYCCA115_LOCUS17937</name>
</gene>
<dbReference type="Proteomes" id="UP001295423">
    <property type="component" value="Unassembled WGS sequence"/>
</dbReference>
<organism evidence="8 9">
    <name type="scientific">Cylindrotheca closterium</name>
    <dbReference type="NCBI Taxonomy" id="2856"/>
    <lineage>
        <taxon>Eukaryota</taxon>
        <taxon>Sar</taxon>
        <taxon>Stramenopiles</taxon>
        <taxon>Ochrophyta</taxon>
        <taxon>Bacillariophyta</taxon>
        <taxon>Bacillariophyceae</taxon>
        <taxon>Bacillariophycidae</taxon>
        <taxon>Bacillariales</taxon>
        <taxon>Bacillariaceae</taxon>
        <taxon>Cylindrotheca</taxon>
    </lineage>
</organism>
<evidence type="ECO:0000256" key="2">
    <source>
        <dbReference type="ARBA" id="ARBA00022801"/>
    </source>
</evidence>
<dbReference type="GO" id="GO:0004386">
    <property type="term" value="F:helicase activity"/>
    <property type="evidence" value="ECO:0007669"/>
    <property type="project" value="UniProtKB-KW"/>
</dbReference>
<dbReference type="GO" id="GO:0005524">
    <property type="term" value="F:ATP binding"/>
    <property type="evidence" value="ECO:0007669"/>
    <property type="project" value="UniProtKB-KW"/>
</dbReference>
<dbReference type="SUPFAM" id="SSF52540">
    <property type="entry name" value="P-loop containing nucleoside triphosphate hydrolases"/>
    <property type="match status" value="2"/>
</dbReference>
<keyword evidence="3" id="KW-0347">Helicase</keyword>
<keyword evidence="9" id="KW-1185">Reference proteome</keyword>
<dbReference type="PROSITE" id="PS51192">
    <property type="entry name" value="HELICASE_ATP_BIND_1"/>
    <property type="match status" value="1"/>
</dbReference>
<reference evidence="8" key="1">
    <citation type="submission" date="2023-08" db="EMBL/GenBank/DDBJ databases">
        <authorList>
            <person name="Audoor S."/>
            <person name="Bilcke G."/>
        </authorList>
    </citation>
    <scope>NUCLEOTIDE SEQUENCE</scope>
</reference>
<dbReference type="InterPro" id="IPR050628">
    <property type="entry name" value="SNF2_RAD54_helicase_TF"/>
</dbReference>
<dbReference type="Gene3D" id="3.40.50.10810">
    <property type="entry name" value="Tandem AAA-ATPase domain"/>
    <property type="match status" value="1"/>
</dbReference>
<name>A0AAD2G155_9STRA</name>
<evidence type="ECO:0000256" key="5">
    <source>
        <dbReference type="SAM" id="MobiDB-lite"/>
    </source>
</evidence>
<feature type="domain" description="Helicase ATP-binding" evidence="6">
    <location>
        <begin position="343"/>
        <end position="517"/>
    </location>
</feature>
<dbReference type="Pfam" id="PF00176">
    <property type="entry name" value="SNF2-rel_dom"/>
    <property type="match status" value="1"/>
</dbReference>
<dbReference type="InterPro" id="IPR014001">
    <property type="entry name" value="Helicase_ATP-bd"/>
</dbReference>
<dbReference type="SMART" id="SM00487">
    <property type="entry name" value="DEXDc"/>
    <property type="match status" value="1"/>
</dbReference>
<dbReference type="InterPro" id="IPR001650">
    <property type="entry name" value="Helicase_C-like"/>
</dbReference>